<evidence type="ECO:0000313" key="2">
    <source>
        <dbReference type="EMBL" id="JAG12894.1"/>
    </source>
</evidence>
<name>A0A0A9WYQ1_LYGHE</name>
<protein>
    <submittedName>
        <fullName evidence="2">p30 adhesin</fullName>
    </submittedName>
</protein>
<feature type="non-terminal residue" evidence="2">
    <location>
        <position position="1"/>
    </location>
</feature>
<feature type="compositionally biased region" description="Polar residues" evidence="1">
    <location>
        <begin position="236"/>
        <end position="245"/>
    </location>
</feature>
<dbReference type="EMBL" id="GBHO01030710">
    <property type="protein sequence ID" value="JAG12894.1"/>
    <property type="molecule type" value="Transcribed_RNA"/>
</dbReference>
<evidence type="ECO:0000256" key="1">
    <source>
        <dbReference type="SAM" id="MobiDB-lite"/>
    </source>
</evidence>
<feature type="region of interest" description="Disordered" evidence="1">
    <location>
        <begin position="219"/>
        <end position="280"/>
    </location>
</feature>
<feature type="compositionally biased region" description="Gly residues" evidence="1">
    <location>
        <begin position="219"/>
        <end position="233"/>
    </location>
</feature>
<accession>A0A0A9WYQ1</accession>
<reference evidence="2" key="2">
    <citation type="submission" date="2014-07" db="EMBL/GenBank/DDBJ databases">
        <authorList>
            <person name="Hull J."/>
        </authorList>
    </citation>
    <scope>NUCLEOTIDE SEQUENCE</scope>
</reference>
<feature type="region of interest" description="Disordered" evidence="1">
    <location>
        <begin position="49"/>
        <end position="74"/>
    </location>
</feature>
<feature type="non-terminal residue" evidence="2">
    <location>
        <position position="280"/>
    </location>
</feature>
<gene>
    <name evidence="2" type="primary">p30_1</name>
    <name evidence="2" type="ORF">CM83_100413</name>
</gene>
<dbReference type="AlphaFoldDB" id="A0A0A9WYQ1"/>
<feature type="compositionally biased region" description="Polar residues" evidence="1">
    <location>
        <begin position="265"/>
        <end position="274"/>
    </location>
</feature>
<organism evidence="2">
    <name type="scientific">Lygus hesperus</name>
    <name type="common">Western plant bug</name>
    <dbReference type="NCBI Taxonomy" id="30085"/>
    <lineage>
        <taxon>Eukaryota</taxon>
        <taxon>Metazoa</taxon>
        <taxon>Ecdysozoa</taxon>
        <taxon>Arthropoda</taxon>
        <taxon>Hexapoda</taxon>
        <taxon>Insecta</taxon>
        <taxon>Pterygota</taxon>
        <taxon>Neoptera</taxon>
        <taxon>Paraneoptera</taxon>
        <taxon>Hemiptera</taxon>
        <taxon>Heteroptera</taxon>
        <taxon>Panheteroptera</taxon>
        <taxon>Cimicomorpha</taxon>
        <taxon>Miridae</taxon>
        <taxon>Mirini</taxon>
        <taxon>Lygus</taxon>
    </lineage>
</organism>
<sequence length="280" mass="30217">NLGVVVSLAVGFIGEVVGRQYFNNAKGAEVNEGDLGLDRSGYEQLFSAESGYRQQPEKQVLNPTPRSGRLASVGTQPKSHDILLEHQDFSPANPNPVPPYQASMPVNPGPKSGYQVPSPVYTSHLPAYQMPAVMMYQPQYSNRQGRQFQDPAVQCHQCCCDKVPGSVPRPLFSPGSEFYPDPRINRGPGFGSAQGFGQGGFAPGTGFRPGPGFGTGAGFRPGPGFGPGPGFAPGQGTLQPTQGPLNQFDEHWTHRPGTVFPPYQQPLTTQQMNQFRYPKL</sequence>
<proteinExistence type="predicted"/>
<reference evidence="2" key="1">
    <citation type="journal article" date="2014" name="PLoS ONE">
        <title>Transcriptome-Based Identification of ABC Transporters in the Western Tarnished Plant Bug Lygus hesperus.</title>
        <authorList>
            <person name="Hull J.J."/>
            <person name="Chaney K."/>
            <person name="Geib S.M."/>
            <person name="Fabrick J.A."/>
            <person name="Brent C.S."/>
            <person name="Walsh D."/>
            <person name="Lavine L.C."/>
        </authorList>
    </citation>
    <scope>NUCLEOTIDE SEQUENCE</scope>
</reference>